<keyword evidence="3" id="KW-0808">Transferase</keyword>
<dbReference type="InterPro" id="IPR003661">
    <property type="entry name" value="HisK_dim/P_dom"/>
</dbReference>
<dbReference type="KEGG" id="elio:KO353_04665"/>
<evidence type="ECO:0000256" key="5">
    <source>
        <dbReference type="ARBA" id="ARBA00022777"/>
    </source>
</evidence>
<gene>
    <name evidence="12" type="ORF">KO353_04665</name>
</gene>
<dbReference type="InterPro" id="IPR005467">
    <property type="entry name" value="His_kinase_dom"/>
</dbReference>
<dbReference type="CDD" id="cd00082">
    <property type="entry name" value="HisKA"/>
    <property type="match status" value="1"/>
</dbReference>
<protein>
    <recommendedName>
        <fullName evidence="2">histidine kinase</fullName>
        <ecNumber evidence="2">2.7.13.3</ecNumber>
    </recommendedName>
</protein>
<evidence type="ECO:0000256" key="3">
    <source>
        <dbReference type="ARBA" id="ARBA00022679"/>
    </source>
</evidence>
<feature type="domain" description="Histidine kinase" evidence="10">
    <location>
        <begin position="377"/>
        <end position="598"/>
    </location>
</feature>
<comment type="catalytic activity">
    <reaction evidence="1">
        <text>ATP + protein L-histidine = ADP + protein N-phospho-L-histidine.</text>
        <dbReference type="EC" id="2.7.13.3"/>
    </reaction>
</comment>
<dbReference type="EMBL" id="CP076448">
    <property type="protein sequence ID" value="QXM25518.1"/>
    <property type="molecule type" value="Genomic_DNA"/>
</dbReference>
<dbReference type="SMART" id="SM00388">
    <property type="entry name" value="HisKA"/>
    <property type="match status" value="1"/>
</dbReference>
<dbReference type="Proteomes" id="UP000694001">
    <property type="component" value="Chromosome"/>
</dbReference>
<dbReference type="Pfam" id="PF00512">
    <property type="entry name" value="HisKA"/>
    <property type="match status" value="1"/>
</dbReference>
<feature type="transmembrane region" description="Helical" evidence="9">
    <location>
        <begin position="37"/>
        <end position="58"/>
    </location>
</feature>
<keyword evidence="13" id="KW-1185">Reference proteome</keyword>
<dbReference type="GO" id="GO:0005524">
    <property type="term" value="F:ATP binding"/>
    <property type="evidence" value="ECO:0007669"/>
    <property type="project" value="UniProtKB-KW"/>
</dbReference>
<dbReference type="GO" id="GO:0000155">
    <property type="term" value="F:phosphorelay sensor kinase activity"/>
    <property type="evidence" value="ECO:0007669"/>
    <property type="project" value="InterPro"/>
</dbReference>
<dbReference type="PROSITE" id="PS50109">
    <property type="entry name" value="HIS_KIN"/>
    <property type="match status" value="1"/>
</dbReference>
<keyword evidence="6" id="KW-0067">ATP-binding</keyword>
<proteinExistence type="predicted"/>
<keyword evidence="9" id="KW-0472">Membrane</keyword>
<dbReference type="EC" id="2.7.13.3" evidence="2"/>
<sequence length="742" mass="78390">MAPYPTERNKKGTSPLGGYVLLEDVSSSAHRLGQRTVALLLVATLVPILLAGAAIAYLRDAAVEDAKTRLLTVLEVAARHAESVLELNGEIARLLAEDLADPGSGRSVAERATDPGLAARLAAIADRHDAVASVMVTDAAGLVLMHSAGLPAGPVRLDGADGLARALAGEPGPLLVRPYSCPITGTMQLSVAVAIPGPAGPAGAVLVATPADYLSRFYASVRPFRDFLVTWVDVDGWQLAGREDATAGRRAMSDPSWIAQAIAPSADAATSLVQEGPGSSARLVLVQRLARWPIAVVVSADRKEVASGNDSLALVILGVLLVASGAVWWLARSLRKGALAHAALIESLGEADAARRQAEDRLHHAQKLESVGMLTGGVAHDFNNLLSVLLGCTEALALRFRDDPRARETTDLMLRTIERGSNLTGQLLSFARKQMLFPVACDVGRQVERCRTLLAKAAGEANELVLDLSPAALPVRVDPTHLDACLINLVSNARDGMQRQGRIVVRTRARAITPADATEDLPAGEYAVIDVEDNGCGMGPEVMARAFEPFFTTKEPGRGTGLGLSMVYGFATQSGGTARIESRMGRGTRVSVFLPLSAEQDHEPAPMPEETPEHITARILLVDDDATVRGVMAATLRDLGAQVVECGDARSARDHLATGGFDIMVTDVVMPGDMTGQELALWAKQQRRNLPVLMISGFVGGEMNPALTLMEDIAFLPKPITRSELARSIAGLLAAARQKAQG</sequence>
<dbReference type="PROSITE" id="PS50110">
    <property type="entry name" value="RESPONSE_REGULATORY"/>
    <property type="match status" value="1"/>
</dbReference>
<dbReference type="PANTHER" id="PTHR43065:SF46">
    <property type="entry name" value="C4-DICARBOXYLATE TRANSPORT SENSOR PROTEIN DCTB"/>
    <property type="match status" value="1"/>
</dbReference>
<reference evidence="12" key="1">
    <citation type="submission" date="2021-06" db="EMBL/GenBank/DDBJ databases">
        <title>Elioraea tepida, sp. nov., a moderately thermophilic aerobic anoxygenic phototrophic bacterium isolated from an alkaline siliceous hot spring mat community in Yellowstone National Park, WY, USA.</title>
        <authorList>
            <person name="Saini M.K."/>
            <person name="Yoshida S."/>
            <person name="Sebastian A."/>
            <person name="Hirose S."/>
            <person name="Hara E."/>
            <person name="Tamaki H."/>
            <person name="Soulier N.T."/>
            <person name="Albert I."/>
            <person name="Hanada S."/>
            <person name="Bryant D.A."/>
            <person name="Tank M."/>
        </authorList>
    </citation>
    <scope>NUCLEOTIDE SEQUENCE</scope>
    <source>
        <strain evidence="12">MS-P2</strain>
    </source>
</reference>
<dbReference type="CDD" id="cd00156">
    <property type="entry name" value="REC"/>
    <property type="match status" value="1"/>
</dbReference>
<feature type="modified residue" description="4-aspartylphosphate" evidence="8">
    <location>
        <position position="667"/>
    </location>
</feature>
<dbReference type="AlphaFoldDB" id="A0A975U514"/>
<evidence type="ECO:0000313" key="13">
    <source>
        <dbReference type="Proteomes" id="UP000694001"/>
    </source>
</evidence>
<accession>A0A975U514</accession>
<evidence type="ECO:0000259" key="11">
    <source>
        <dbReference type="PROSITE" id="PS50110"/>
    </source>
</evidence>
<evidence type="ECO:0000256" key="1">
    <source>
        <dbReference type="ARBA" id="ARBA00000085"/>
    </source>
</evidence>
<keyword evidence="4" id="KW-0547">Nucleotide-binding</keyword>
<dbReference type="SMART" id="SM00448">
    <property type="entry name" value="REC"/>
    <property type="match status" value="1"/>
</dbReference>
<evidence type="ECO:0000256" key="2">
    <source>
        <dbReference type="ARBA" id="ARBA00012438"/>
    </source>
</evidence>
<feature type="transmembrane region" description="Helical" evidence="9">
    <location>
        <begin position="312"/>
        <end position="331"/>
    </location>
</feature>
<dbReference type="RefSeq" id="WP_218286574.1">
    <property type="nucleotide sequence ID" value="NZ_CP076448.1"/>
</dbReference>
<evidence type="ECO:0000256" key="6">
    <source>
        <dbReference type="ARBA" id="ARBA00022840"/>
    </source>
</evidence>
<keyword evidence="5" id="KW-0418">Kinase</keyword>
<dbReference type="InterPro" id="IPR001789">
    <property type="entry name" value="Sig_transdc_resp-reg_receiver"/>
</dbReference>
<dbReference type="SMART" id="SM00387">
    <property type="entry name" value="HATPase_c"/>
    <property type="match status" value="1"/>
</dbReference>
<keyword evidence="7" id="KW-0902">Two-component regulatory system</keyword>
<dbReference type="Pfam" id="PF00072">
    <property type="entry name" value="Response_reg"/>
    <property type="match status" value="1"/>
</dbReference>
<evidence type="ECO:0000256" key="7">
    <source>
        <dbReference type="ARBA" id="ARBA00023012"/>
    </source>
</evidence>
<name>A0A975U514_9PROT</name>
<evidence type="ECO:0000313" key="12">
    <source>
        <dbReference type="EMBL" id="QXM25518.1"/>
    </source>
</evidence>
<keyword evidence="9" id="KW-0812">Transmembrane</keyword>
<evidence type="ECO:0000256" key="8">
    <source>
        <dbReference type="PROSITE-ProRule" id="PRU00169"/>
    </source>
</evidence>
<evidence type="ECO:0000256" key="9">
    <source>
        <dbReference type="SAM" id="Phobius"/>
    </source>
</evidence>
<keyword evidence="8" id="KW-0597">Phosphoprotein</keyword>
<dbReference type="InterPro" id="IPR003594">
    <property type="entry name" value="HATPase_dom"/>
</dbReference>
<feature type="domain" description="Response regulatory" evidence="11">
    <location>
        <begin position="618"/>
        <end position="733"/>
    </location>
</feature>
<organism evidence="12 13">
    <name type="scientific">Elioraea tepida</name>
    <dbReference type="NCBI Taxonomy" id="2843330"/>
    <lineage>
        <taxon>Bacteria</taxon>
        <taxon>Pseudomonadati</taxon>
        <taxon>Pseudomonadota</taxon>
        <taxon>Alphaproteobacteria</taxon>
        <taxon>Acetobacterales</taxon>
        <taxon>Elioraeaceae</taxon>
        <taxon>Elioraea</taxon>
    </lineage>
</organism>
<evidence type="ECO:0000256" key="4">
    <source>
        <dbReference type="ARBA" id="ARBA00022741"/>
    </source>
</evidence>
<evidence type="ECO:0000259" key="10">
    <source>
        <dbReference type="PROSITE" id="PS50109"/>
    </source>
</evidence>
<keyword evidence="9" id="KW-1133">Transmembrane helix</keyword>
<dbReference type="PANTHER" id="PTHR43065">
    <property type="entry name" value="SENSOR HISTIDINE KINASE"/>
    <property type="match status" value="1"/>
</dbReference>
<dbReference type="Pfam" id="PF02518">
    <property type="entry name" value="HATPase_c"/>
    <property type="match status" value="1"/>
</dbReference>